<dbReference type="InterPro" id="IPR036574">
    <property type="entry name" value="Scorpion_toxin-like_sf"/>
</dbReference>
<evidence type="ECO:0000259" key="4">
    <source>
        <dbReference type="PROSITE" id="PS51863"/>
    </source>
</evidence>
<sequence length="93" mass="10384">MKFLLMCLIIFPIMGVLGKKNGYPLDRNGKTTECSGVNAIAPHYCNSECTKVYYAKSGYCCWGACYCFGLEDDKPIGPMKDFTKKYCDVQIIG</sequence>
<evidence type="ECO:0000256" key="3">
    <source>
        <dbReference type="SAM" id="SignalP"/>
    </source>
</evidence>
<feature type="signal peptide" evidence="3">
    <location>
        <begin position="1"/>
        <end position="18"/>
    </location>
</feature>
<name>F0V3V9_HOTJU</name>
<proteinExistence type="evidence at transcript level"/>
<dbReference type="PROSITE" id="PS51863">
    <property type="entry name" value="LCN_CSAB"/>
    <property type="match status" value="1"/>
</dbReference>
<evidence type="ECO:0000256" key="2">
    <source>
        <dbReference type="ARBA" id="ARBA00022525"/>
    </source>
</evidence>
<dbReference type="GO" id="GO:0019871">
    <property type="term" value="F:sodium channel inhibitor activity"/>
    <property type="evidence" value="ECO:0007669"/>
    <property type="project" value="InterPro"/>
</dbReference>
<dbReference type="EMBL" id="FR681894">
    <property type="protein sequence ID" value="CBW45613.1"/>
    <property type="molecule type" value="mRNA"/>
</dbReference>
<evidence type="ECO:0000256" key="1">
    <source>
        <dbReference type="ARBA" id="ARBA00004613"/>
    </source>
</evidence>
<keyword evidence="5" id="KW-0528">Neurotoxin</keyword>
<dbReference type="InterPro" id="IPR044062">
    <property type="entry name" value="LCN-type_CS_alpha_beta_dom"/>
</dbReference>
<keyword evidence="3" id="KW-0732">Signal</keyword>
<comment type="subcellular location">
    <subcellularLocation>
        <location evidence="1">Secreted</location>
    </subcellularLocation>
</comment>
<reference evidence="5" key="1">
    <citation type="submission" date="2010-08" db="EMBL/GenBank/DDBJ databases">
        <title>Identification of precursor cDNAs encoding novel neurotoxin peptides from lyophilized venom of the scorpion Buthotus judaicus.</title>
        <authorList>
            <person name="Wei L."/>
            <person name="Yang M."/>
            <person name="Wang L."/>
            <person name="Zhou M."/>
            <person name="Chen T."/>
            <person name="Shaw C."/>
        </authorList>
    </citation>
    <scope>NUCLEOTIDE SEQUENCE</scope>
</reference>
<feature type="domain" description="LCN-type CS-alpha/beta" evidence="4">
    <location>
        <begin position="20"/>
        <end position="88"/>
    </location>
</feature>
<gene>
    <name evidence="5" type="primary">xtrIT-1</name>
</gene>
<dbReference type="Gene3D" id="3.30.30.10">
    <property type="entry name" value="Knottin, scorpion toxin-like"/>
    <property type="match status" value="1"/>
</dbReference>
<dbReference type="AlphaFoldDB" id="F0V3V9"/>
<dbReference type="GO" id="GO:0005576">
    <property type="term" value="C:extracellular region"/>
    <property type="evidence" value="ECO:0007669"/>
    <property type="project" value="UniProtKB-SubCell"/>
</dbReference>
<dbReference type="SUPFAM" id="SSF57095">
    <property type="entry name" value="Scorpion toxin-like"/>
    <property type="match status" value="1"/>
</dbReference>
<dbReference type="InterPro" id="IPR002061">
    <property type="entry name" value="Scorpion_toxinL/defensin"/>
</dbReference>
<dbReference type="Pfam" id="PF00537">
    <property type="entry name" value="Toxin_3"/>
    <property type="match status" value="1"/>
</dbReference>
<accession>F0V3V9</accession>
<organism evidence="5">
    <name type="scientific">Hottentotta judaicus</name>
    <name type="common">Black scorpion</name>
    <name type="synonym">Buthotus judaicus</name>
    <dbReference type="NCBI Taxonomy" id="6863"/>
    <lineage>
        <taxon>Eukaryota</taxon>
        <taxon>Metazoa</taxon>
        <taxon>Ecdysozoa</taxon>
        <taxon>Arthropoda</taxon>
        <taxon>Chelicerata</taxon>
        <taxon>Arachnida</taxon>
        <taxon>Scorpiones</taxon>
        <taxon>Buthida</taxon>
        <taxon>Buthoidea</taxon>
        <taxon>Buthidae</taxon>
        <taxon>Hottentotta</taxon>
    </lineage>
</organism>
<feature type="chain" id="PRO_5003258057" evidence="3">
    <location>
        <begin position="19"/>
        <end position="93"/>
    </location>
</feature>
<evidence type="ECO:0000313" key="5">
    <source>
        <dbReference type="EMBL" id="CBW45613.1"/>
    </source>
</evidence>
<keyword evidence="2" id="KW-0964">Secreted</keyword>
<keyword evidence="5" id="KW-0800">Toxin</keyword>
<protein>
    <submittedName>
        <fullName evidence="5">Insect excitatory neurotoxin precusor</fullName>
    </submittedName>
</protein>
<dbReference type="CDD" id="cd23106">
    <property type="entry name" value="neurotoxins_LC_scorpion"/>
    <property type="match status" value="1"/>
</dbReference>